<keyword evidence="5" id="KW-0073">Auxin biosynthesis</keyword>
<keyword evidence="9" id="KW-1185">Reference proteome</keyword>
<dbReference type="Gene3D" id="3.50.50.60">
    <property type="entry name" value="FAD/NAD(P)-binding domain"/>
    <property type="match status" value="1"/>
</dbReference>
<dbReference type="SUPFAM" id="SSF54373">
    <property type="entry name" value="FAD-linked reductases, C-terminal domain"/>
    <property type="match status" value="1"/>
</dbReference>
<name>A0A2R8CDW5_9RHOB</name>
<evidence type="ECO:0000256" key="6">
    <source>
        <dbReference type="ARBA" id="ARBA00047321"/>
    </source>
</evidence>
<dbReference type="AlphaFoldDB" id="A0A2R8CDW5"/>
<evidence type="ECO:0000256" key="5">
    <source>
        <dbReference type="ARBA" id="ARBA00023070"/>
    </source>
</evidence>
<evidence type="ECO:0000256" key="1">
    <source>
        <dbReference type="ARBA" id="ARBA00004814"/>
    </source>
</evidence>
<dbReference type="InterPro" id="IPR036188">
    <property type="entry name" value="FAD/NAD-bd_sf"/>
</dbReference>
<dbReference type="PRINTS" id="PR00420">
    <property type="entry name" value="RNGMNOXGNASE"/>
</dbReference>
<evidence type="ECO:0000259" key="7">
    <source>
        <dbReference type="Pfam" id="PF01593"/>
    </source>
</evidence>
<protein>
    <recommendedName>
        <fullName evidence="4">Tryptophan 2-monooxygenase</fullName>
        <ecNumber evidence="3">1.13.12.3</ecNumber>
    </recommendedName>
</protein>
<feature type="domain" description="Amine oxidase" evidence="7">
    <location>
        <begin position="15"/>
        <end position="87"/>
    </location>
</feature>
<evidence type="ECO:0000256" key="4">
    <source>
        <dbReference type="ARBA" id="ARBA00017871"/>
    </source>
</evidence>
<accession>A0A2R8CDW5</accession>
<evidence type="ECO:0000256" key="2">
    <source>
        <dbReference type="ARBA" id="ARBA00005833"/>
    </source>
</evidence>
<dbReference type="InterPro" id="IPR002937">
    <property type="entry name" value="Amino_oxidase"/>
</dbReference>
<organism evidence="8 9">
    <name type="scientific">Falsiruegeria mediterranea M17</name>
    <dbReference type="NCBI Taxonomy" id="1200281"/>
    <lineage>
        <taxon>Bacteria</taxon>
        <taxon>Pseudomonadati</taxon>
        <taxon>Pseudomonadota</taxon>
        <taxon>Alphaproteobacteria</taxon>
        <taxon>Rhodobacterales</taxon>
        <taxon>Roseobacteraceae</taxon>
        <taxon>Falsiruegeria</taxon>
    </lineage>
</organism>
<gene>
    <name evidence="8" type="primary">pao_2</name>
    <name evidence="8" type="ORF">TRM7615_04135</name>
</gene>
<feature type="domain" description="Amine oxidase" evidence="7">
    <location>
        <begin position="152"/>
        <end position="416"/>
    </location>
</feature>
<proteinExistence type="inferred from homology"/>
<dbReference type="GO" id="GO:0050361">
    <property type="term" value="F:tryptophan 2-monooxygenase activity"/>
    <property type="evidence" value="ECO:0007669"/>
    <property type="project" value="UniProtKB-EC"/>
</dbReference>
<dbReference type="EMBL" id="ONZG01000012">
    <property type="protein sequence ID" value="SPJ30601.1"/>
    <property type="molecule type" value="Genomic_DNA"/>
</dbReference>
<dbReference type="Pfam" id="PF01593">
    <property type="entry name" value="Amino_oxidase"/>
    <property type="match status" value="2"/>
</dbReference>
<comment type="catalytic activity">
    <reaction evidence="6">
        <text>L-tryptophan + O2 = indole-3-acetamide + CO2 + H2O</text>
        <dbReference type="Rhea" id="RHEA:16165"/>
        <dbReference type="ChEBI" id="CHEBI:15377"/>
        <dbReference type="ChEBI" id="CHEBI:15379"/>
        <dbReference type="ChEBI" id="CHEBI:16031"/>
        <dbReference type="ChEBI" id="CHEBI:16526"/>
        <dbReference type="ChEBI" id="CHEBI:57912"/>
        <dbReference type="EC" id="1.13.12.3"/>
    </reaction>
</comment>
<dbReference type="SUPFAM" id="SSF51905">
    <property type="entry name" value="FAD/NAD(P)-binding domain"/>
    <property type="match status" value="1"/>
</dbReference>
<evidence type="ECO:0000256" key="3">
    <source>
        <dbReference type="ARBA" id="ARBA00012535"/>
    </source>
</evidence>
<dbReference type="RefSeq" id="WP_165821490.1">
    <property type="nucleotide sequence ID" value="NZ_ONZG01000012.1"/>
</dbReference>
<evidence type="ECO:0000313" key="9">
    <source>
        <dbReference type="Proteomes" id="UP000244898"/>
    </source>
</evidence>
<dbReference type="InterPro" id="IPR050281">
    <property type="entry name" value="Flavin_monoamine_oxidase"/>
</dbReference>
<dbReference type="EC" id="1.13.12.3" evidence="3"/>
<evidence type="ECO:0000313" key="8">
    <source>
        <dbReference type="EMBL" id="SPJ30601.1"/>
    </source>
</evidence>
<comment type="pathway">
    <text evidence="1">Plant hormone metabolism; auxin biosynthesis.</text>
</comment>
<sequence>MTTDYDVIVVGAGAAGLAATQTLVSAGLSVICIEASDRIGGRTHTDTNIFGVPFDMGAHWLHAEHANALKAPGIALGLDLYPAPDNGMTYGLDDDAVLWDEVDEIQASVTKQAQVDRETEKNSGTPTDRSLADIFVNKGPWSFTAAMTFALSLARDLPDTSLRDMAAWEGGDDWFCREGFGHLVARTATGLPIKLSTPVTDIEAKADGIQVTTTAGKTYAQAVIVTASVGVLAEDVIRFDPPLDAERRSAFELITMGDYNHAGLLFQPGTLPVPSDTWLTYHLEPDGHGVARGGGFLCNVSGTGLTSFESSGSFSRDLQELGADSAIEHALETLTGFFGTSVKRNFIKGHATAWRKEPYVRGSYAGANPGGYSARTALRRPHTERVFFAGEASHESQQCSVSGAHLEGIRAASDVLAAHFQFPGIRIHNK</sequence>
<comment type="similarity">
    <text evidence="2">Belongs to the tryptophan 2-monooxygenase family.</text>
</comment>
<dbReference type="Proteomes" id="UP000244898">
    <property type="component" value="Unassembled WGS sequence"/>
</dbReference>
<dbReference type="PANTHER" id="PTHR10742">
    <property type="entry name" value="FLAVIN MONOAMINE OXIDASE"/>
    <property type="match status" value="1"/>
</dbReference>
<dbReference type="GO" id="GO:0009851">
    <property type="term" value="P:auxin biosynthetic process"/>
    <property type="evidence" value="ECO:0007669"/>
    <property type="project" value="UniProtKB-KW"/>
</dbReference>
<keyword evidence="8" id="KW-0560">Oxidoreductase</keyword>
<reference evidence="9" key="1">
    <citation type="submission" date="2018-03" db="EMBL/GenBank/DDBJ databases">
        <authorList>
            <person name="Rodrigo-Torres L."/>
            <person name="Arahal R. D."/>
            <person name="Lucena T."/>
        </authorList>
    </citation>
    <scope>NUCLEOTIDE SEQUENCE [LARGE SCALE GENOMIC DNA]</scope>
    <source>
        <strain evidence="9">CECT 7615</strain>
    </source>
</reference>
<dbReference type="PANTHER" id="PTHR10742:SF410">
    <property type="entry name" value="LYSINE-SPECIFIC HISTONE DEMETHYLASE 2"/>
    <property type="match status" value="1"/>
</dbReference>